<evidence type="ECO:0000256" key="7">
    <source>
        <dbReference type="ARBA" id="ARBA00023136"/>
    </source>
</evidence>
<dbReference type="PANTHER" id="PTHR43297:SF2">
    <property type="entry name" value="DIPEPTIDE TRANSPORT ATP-BINDING PROTEIN DPPD"/>
    <property type="match status" value="1"/>
</dbReference>
<dbReference type="SUPFAM" id="SSF52540">
    <property type="entry name" value="P-loop containing nucleoside triphosphate hydrolases"/>
    <property type="match status" value="1"/>
</dbReference>
<evidence type="ECO:0000256" key="8">
    <source>
        <dbReference type="SAM" id="MobiDB-lite"/>
    </source>
</evidence>
<comment type="caution">
    <text evidence="10">The sequence shown here is derived from an EMBL/GenBank/DDBJ whole genome shotgun (WGS) entry which is preliminary data.</text>
</comment>
<keyword evidence="6 10" id="KW-0067">ATP-binding</keyword>
<dbReference type="Pfam" id="PF08352">
    <property type="entry name" value="oligo_HPY"/>
    <property type="match status" value="1"/>
</dbReference>
<comment type="similarity">
    <text evidence="2">Belongs to the ABC transporter superfamily.</text>
</comment>
<proteinExistence type="inferred from homology"/>
<dbReference type="InterPro" id="IPR003593">
    <property type="entry name" value="AAA+_ATPase"/>
</dbReference>
<dbReference type="Proteomes" id="UP001595755">
    <property type="component" value="Unassembled WGS sequence"/>
</dbReference>
<dbReference type="PANTHER" id="PTHR43297">
    <property type="entry name" value="OLIGOPEPTIDE TRANSPORT ATP-BINDING PROTEIN APPD"/>
    <property type="match status" value="1"/>
</dbReference>
<dbReference type="InterPro" id="IPR017871">
    <property type="entry name" value="ABC_transporter-like_CS"/>
</dbReference>
<organism evidence="10 11">
    <name type="scientific">Cohnella boryungensis</name>
    <dbReference type="NCBI Taxonomy" id="768479"/>
    <lineage>
        <taxon>Bacteria</taxon>
        <taxon>Bacillati</taxon>
        <taxon>Bacillota</taxon>
        <taxon>Bacilli</taxon>
        <taxon>Bacillales</taxon>
        <taxon>Paenibacillaceae</taxon>
        <taxon>Cohnella</taxon>
    </lineage>
</organism>
<accession>A0ABV8S775</accession>
<dbReference type="NCBIfam" id="TIGR01727">
    <property type="entry name" value="oligo_HPY"/>
    <property type="match status" value="1"/>
</dbReference>
<evidence type="ECO:0000256" key="1">
    <source>
        <dbReference type="ARBA" id="ARBA00004202"/>
    </source>
</evidence>
<dbReference type="EMBL" id="JBHSED010000010">
    <property type="protein sequence ID" value="MFC4303190.1"/>
    <property type="molecule type" value="Genomic_DNA"/>
</dbReference>
<dbReference type="InterPro" id="IPR050388">
    <property type="entry name" value="ABC_Ni/Peptide_Import"/>
</dbReference>
<dbReference type="RefSeq" id="WP_204605184.1">
    <property type="nucleotide sequence ID" value="NZ_JBHSED010000010.1"/>
</dbReference>
<dbReference type="InterPro" id="IPR003439">
    <property type="entry name" value="ABC_transporter-like_ATP-bd"/>
</dbReference>
<evidence type="ECO:0000313" key="11">
    <source>
        <dbReference type="Proteomes" id="UP001595755"/>
    </source>
</evidence>
<dbReference type="PROSITE" id="PS00211">
    <property type="entry name" value="ABC_TRANSPORTER_1"/>
    <property type="match status" value="1"/>
</dbReference>
<evidence type="ECO:0000256" key="5">
    <source>
        <dbReference type="ARBA" id="ARBA00022741"/>
    </source>
</evidence>
<feature type="compositionally biased region" description="Basic and acidic residues" evidence="8">
    <location>
        <begin position="332"/>
        <end position="348"/>
    </location>
</feature>
<keyword evidence="7" id="KW-0472">Membrane</keyword>
<evidence type="ECO:0000259" key="9">
    <source>
        <dbReference type="PROSITE" id="PS50893"/>
    </source>
</evidence>
<keyword evidence="5" id="KW-0547">Nucleotide-binding</keyword>
<name>A0ABV8S775_9BACL</name>
<dbReference type="CDD" id="cd03257">
    <property type="entry name" value="ABC_NikE_OppD_transporters"/>
    <property type="match status" value="1"/>
</dbReference>
<dbReference type="InterPro" id="IPR013563">
    <property type="entry name" value="Oligopep_ABC_C"/>
</dbReference>
<keyword evidence="3" id="KW-0813">Transport</keyword>
<reference evidence="11" key="1">
    <citation type="journal article" date="2019" name="Int. J. Syst. Evol. Microbiol.">
        <title>The Global Catalogue of Microorganisms (GCM) 10K type strain sequencing project: providing services to taxonomists for standard genome sequencing and annotation.</title>
        <authorList>
            <consortium name="The Broad Institute Genomics Platform"/>
            <consortium name="The Broad Institute Genome Sequencing Center for Infectious Disease"/>
            <person name="Wu L."/>
            <person name="Ma J."/>
        </authorList>
    </citation>
    <scope>NUCLEOTIDE SEQUENCE [LARGE SCALE GENOMIC DNA]</scope>
    <source>
        <strain evidence="11">CGMCC 4.1641</strain>
    </source>
</reference>
<evidence type="ECO:0000256" key="4">
    <source>
        <dbReference type="ARBA" id="ARBA00022475"/>
    </source>
</evidence>
<evidence type="ECO:0000256" key="3">
    <source>
        <dbReference type="ARBA" id="ARBA00022448"/>
    </source>
</evidence>
<comment type="subcellular location">
    <subcellularLocation>
        <location evidence="1">Cell membrane</location>
        <topology evidence="1">Peripheral membrane protein</topology>
    </subcellularLocation>
</comment>
<evidence type="ECO:0000256" key="2">
    <source>
        <dbReference type="ARBA" id="ARBA00005417"/>
    </source>
</evidence>
<protein>
    <submittedName>
        <fullName evidence="10">ABC transporter ATP-binding protein</fullName>
    </submittedName>
</protein>
<dbReference type="InterPro" id="IPR027417">
    <property type="entry name" value="P-loop_NTPase"/>
</dbReference>
<keyword evidence="4" id="KW-1003">Cell membrane</keyword>
<dbReference type="SMART" id="SM00382">
    <property type="entry name" value="AAA"/>
    <property type="match status" value="1"/>
</dbReference>
<feature type="domain" description="ABC transporter" evidence="9">
    <location>
        <begin position="7"/>
        <end position="257"/>
    </location>
</feature>
<keyword evidence="11" id="KW-1185">Reference proteome</keyword>
<sequence>MTERRLLDVEDLQVSFYTRSGENQAVRGVSFHVDAGETVGIVGESGSGKSVTAKAALGLIGHPGKIIGGDIRYRGESVIRWSDKQWRSLRGNKAAMVFQDPMTALNPVKKIGAQMTEVIRRHRRLSKEEALKEAIAKLREVGIVEPERRVEQYPHEFSGGMRQRVMIAMALSCQPELLLADEPTTALDVTIQAQILDLLKEIKEKSNMAIVLITHDLGVVAQVCTRVLVMYGGRIMEEGAVEDIFYRPGHPYTQGLLRSVPKRGGGSRERLVPIEGTPPDLLDPPPGCPFIERCPHAFGKCTERPPLFELGEGHRSACWLAADGQRPAFAEKGNRDGSRLHRGEEKDA</sequence>
<dbReference type="Gene3D" id="3.40.50.300">
    <property type="entry name" value="P-loop containing nucleotide triphosphate hydrolases"/>
    <property type="match status" value="1"/>
</dbReference>
<evidence type="ECO:0000313" key="10">
    <source>
        <dbReference type="EMBL" id="MFC4303190.1"/>
    </source>
</evidence>
<gene>
    <name evidence="10" type="ORF">ACFO1S_06970</name>
</gene>
<feature type="region of interest" description="Disordered" evidence="8">
    <location>
        <begin position="329"/>
        <end position="348"/>
    </location>
</feature>
<feature type="region of interest" description="Disordered" evidence="8">
    <location>
        <begin position="259"/>
        <end position="279"/>
    </location>
</feature>
<dbReference type="PROSITE" id="PS50893">
    <property type="entry name" value="ABC_TRANSPORTER_2"/>
    <property type="match status" value="1"/>
</dbReference>
<dbReference type="Pfam" id="PF00005">
    <property type="entry name" value="ABC_tran"/>
    <property type="match status" value="1"/>
</dbReference>
<evidence type="ECO:0000256" key="6">
    <source>
        <dbReference type="ARBA" id="ARBA00022840"/>
    </source>
</evidence>
<dbReference type="GO" id="GO:0005524">
    <property type="term" value="F:ATP binding"/>
    <property type="evidence" value="ECO:0007669"/>
    <property type="project" value="UniProtKB-KW"/>
</dbReference>